<evidence type="ECO:0000259" key="9">
    <source>
        <dbReference type="PROSITE" id="PS50011"/>
    </source>
</evidence>
<dbReference type="InterPro" id="IPR036237">
    <property type="entry name" value="Xyl_isomerase-like_sf"/>
</dbReference>
<comment type="similarity">
    <text evidence="1">Belongs to the xylose isomerase family.</text>
</comment>
<keyword evidence="3" id="KW-0859">Xylose metabolism</keyword>
<dbReference type="EMBL" id="JBJUIK010000003">
    <property type="protein sequence ID" value="KAL3532852.1"/>
    <property type="molecule type" value="Genomic_DNA"/>
</dbReference>
<dbReference type="GO" id="GO:0042732">
    <property type="term" value="P:D-xylose metabolic process"/>
    <property type="evidence" value="ECO:0007669"/>
    <property type="project" value="UniProtKB-KW"/>
</dbReference>
<dbReference type="AlphaFoldDB" id="A0ABD3ANS6"/>
<evidence type="ECO:0000313" key="10">
    <source>
        <dbReference type="EMBL" id="KAL3532852.1"/>
    </source>
</evidence>
<dbReference type="Gene3D" id="1.10.510.10">
    <property type="entry name" value="Transferase(Phosphotransferase) domain 1"/>
    <property type="match status" value="1"/>
</dbReference>
<evidence type="ECO:0000256" key="2">
    <source>
        <dbReference type="ARBA" id="ARBA00011958"/>
    </source>
</evidence>
<name>A0ABD3ANS6_9GENT</name>
<dbReference type="InterPro" id="IPR011009">
    <property type="entry name" value="Kinase-like_dom_sf"/>
</dbReference>
<keyword evidence="8" id="KW-1133">Transmembrane helix</keyword>
<organism evidence="10 11">
    <name type="scientific">Cinchona calisaya</name>
    <dbReference type="NCBI Taxonomy" id="153742"/>
    <lineage>
        <taxon>Eukaryota</taxon>
        <taxon>Viridiplantae</taxon>
        <taxon>Streptophyta</taxon>
        <taxon>Embryophyta</taxon>
        <taxon>Tracheophyta</taxon>
        <taxon>Spermatophyta</taxon>
        <taxon>Magnoliopsida</taxon>
        <taxon>eudicotyledons</taxon>
        <taxon>Gunneridae</taxon>
        <taxon>Pentapetalae</taxon>
        <taxon>asterids</taxon>
        <taxon>lamiids</taxon>
        <taxon>Gentianales</taxon>
        <taxon>Rubiaceae</taxon>
        <taxon>Cinchonoideae</taxon>
        <taxon>Cinchoneae</taxon>
        <taxon>Cinchona</taxon>
    </lineage>
</organism>
<dbReference type="Proteomes" id="UP001630127">
    <property type="component" value="Unassembled WGS sequence"/>
</dbReference>
<evidence type="ECO:0000256" key="6">
    <source>
        <dbReference type="ARBA" id="ARBA00023277"/>
    </source>
</evidence>
<dbReference type="EC" id="5.3.1.5" evidence="2"/>
<evidence type="ECO:0000256" key="4">
    <source>
        <dbReference type="ARBA" id="ARBA00022723"/>
    </source>
</evidence>
<accession>A0ABD3ANS6</accession>
<proteinExistence type="inferred from homology"/>
<dbReference type="PANTHER" id="PTHR48408">
    <property type="match status" value="1"/>
</dbReference>
<dbReference type="GO" id="GO:0009045">
    <property type="term" value="F:xylose isomerase activity"/>
    <property type="evidence" value="ECO:0007669"/>
    <property type="project" value="UniProtKB-EC"/>
</dbReference>
<keyword evidence="8" id="KW-0472">Membrane</keyword>
<evidence type="ECO:0000256" key="1">
    <source>
        <dbReference type="ARBA" id="ARBA00005765"/>
    </source>
</evidence>
<evidence type="ECO:0000256" key="8">
    <source>
        <dbReference type="SAM" id="Phobius"/>
    </source>
</evidence>
<feature type="transmembrane region" description="Helical" evidence="8">
    <location>
        <begin position="239"/>
        <end position="260"/>
    </location>
</feature>
<dbReference type="InterPro" id="IPR001998">
    <property type="entry name" value="Xylose_isomerase"/>
</dbReference>
<dbReference type="SUPFAM" id="SSF51658">
    <property type="entry name" value="Xylose isomerase-like"/>
    <property type="match status" value="1"/>
</dbReference>
<dbReference type="SUPFAM" id="SSF56112">
    <property type="entry name" value="Protein kinase-like (PK-like)"/>
    <property type="match status" value="1"/>
</dbReference>
<evidence type="ECO:0000256" key="3">
    <source>
        <dbReference type="ARBA" id="ARBA00022629"/>
    </source>
</evidence>
<reference evidence="10 11" key="1">
    <citation type="submission" date="2024-11" db="EMBL/GenBank/DDBJ databases">
        <title>A near-complete genome assembly of Cinchona calisaya.</title>
        <authorList>
            <person name="Lian D.C."/>
            <person name="Zhao X.W."/>
            <person name="Wei L."/>
        </authorList>
    </citation>
    <scope>NUCLEOTIDE SEQUENCE [LARGE SCALE GENOMIC DNA]</scope>
    <source>
        <tissue evidence="10">Nenye</tissue>
    </source>
</reference>
<keyword evidence="11" id="KW-1185">Reference proteome</keyword>
<evidence type="ECO:0000313" key="11">
    <source>
        <dbReference type="Proteomes" id="UP001630127"/>
    </source>
</evidence>
<keyword evidence="6" id="KW-0119">Carbohydrate metabolism</keyword>
<comment type="catalytic activity">
    <reaction evidence="7">
        <text>alpha-D-xylose = alpha-D-xylulofuranose</text>
        <dbReference type="Rhea" id="RHEA:22816"/>
        <dbReference type="ChEBI" id="CHEBI:28518"/>
        <dbReference type="ChEBI" id="CHEBI:188998"/>
        <dbReference type="EC" id="5.3.1.5"/>
    </reaction>
</comment>
<keyword evidence="8" id="KW-0812">Transmembrane</keyword>
<gene>
    <name evidence="10" type="ORF">ACH5RR_006373</name>
</gene>
<dbReference type="PANTHER" id="PTHR48408:SF1">
    <property type="entry name" value="XYLOSE ISOMERASE"/>
    <property type="match status" value="1"/>
</dbReference>
<sequence>MAKRRMRANFELLEKLGLIDGVFMIGILLPLETNANLDEVVALAKELQGTKLHPLLGTTQLFLHSRYMHGATTSCCTKIEEVLACIADNILDALEYLRNEKSLVFKYLSPSNIFFDKPNGKFKIGDVGTVKDMLFDVWADYRAYMECARYMAPELLSYKVPLAVEGVQNWDVWSLGMCLLEFYLGKFLLIMTKARFIRVSFYLSLRKGCWSLLELLVKLLHGFWTSFHCACRGNQIRGSALMSLVRMGLSLFIVLAMILME</sequence>
<evidence type="ECO:0000256" key="5">
    <source>
        <dbReference type="ARBA" id="ARBA00023235"/>
    </source>
</evidence>
<keyword evidence="5" id="KW-0413">Isomerase</keyword>
<comment type="caution">
    <text evidence="10">The sequence shown here is derived from an EMBL/GenBank/DDBJ whole genome shotgun (WGS) entry which is preliminary data.</text>
</comment>
<dbReference type="PROSITE" id="PS50011">
    <property type="entry name" value="PROTEIN_KINASE_DOM"/>
    <property type="match status" value="1"/>
</dbReference>
<keyword evidence="4" id="KW-0479">Metal-binding</keyword>
<dbReference type="GO" id="GO:0046872">
    <property type="term" value="F:metal ion binding"/>
    <property type="evidence" value="ECO:0007669"/>
    <property type="project" value="UniProtKB-KW"/>
</dbReference>
<protein>
    <recommendedName>
        <fullName evidence="2">xylose isomerase</fullName>
        <ecNumber evidence="2">5.3.1.5</ecNumber>
    </recommendedName>
</protein>
<dbReference type="Pfam" id="PF00069">
    <property type="entry name" value="Pkinase"/>
    <property type="match status" value="1"/>
</dbReference>
<dbReference type="InterPro" id="IPR000719">
    <property type="entry name" value="Prot_kinase_dom"/>
</dbReference>
<feature type="domain" description="Protein kinase" evidence="9">
    <location>
        <begin position="1"/>
        <end position="261"/>
    </location>
</feature>
<evidence type="ECO:0000256" key="7">
    <source>
        <dbReference type="ARBA" id="ARBA00033659"/>
    </source>
</evidence>